<feature type="transmembrane region" description="Helical" evidence="1">
    <location>
        <begin position="160"/>
        <end position="185"/>
    </location>
</feature>
<sequence length="186" mass="22845">MRYASEFPHFYRRDDFCFFTLQKLKSQHLWTHLIFFLFFLYSLFITRFSPHDNLFSAYCHISVQKFGSHTTCFSLITSSSLFLLDFSRSCIYFYLRFHLVNSPFATRLLSFFLSFFLYFQHFYFSFRIISYTLSSFFYFPFSLPFFLLCLLFFPPPSLSFLFPLFLYLSRFIPLIFRFFISFCFFF</sequence>
<gene>
    <name evidence="2" type="ORF">SPHA_16493</name>
</gene>
<dbReference type="Proteomes" id="UP000597762">
    <property type="component" value="Unassembled WGS sequence"/>
</dbReference>
<evidence type="ECO:0000313" key="3">
    <source>
        <dbReference type="Proteomes" id="UP000597762"/>
    </source>
</evidence>
<comment type="caution">
    <text evidence="2">The sequence shown here is derived from an EMBL/GenBank/DDBJ whole genome shotgun (WGS) entry which is preliminary data.</text>
</comment>
<accession>A0A812BFL6</accession>
<organism evidence="2 3">
    <name type="scientific">Acanthosepion pharaonis</name>
    <name type="common">Pharaoh cuttlefish</name>
    <name type="synonym">Sepia pharaonis</name>
    <dbReference type="NCBI Taxonomy" id="158019"/>
    <lineage>
        <taxon>Eukaryota</taxon>
        <taxon>Metazoa</taxon>
        <taxon>Spiralia</taxon>
        <taxon>Lophotrochozoa</taxon>
        <taxon>Mollusca</taxon>
        <taxon>Cephalopoda</taxon>
        <taxon>Coleoidea</taxon>
        <taxon>Decapodiformes</taxon>
        <taxon>Sepiida</taxon>
        <taxon>Sepiina</taxon>
        <taxon>Sepiidae</taxon>
        <taxon>Acanthosepion</taxon>
    </lineage>
</organism>
<evidence type="ECO:0000313" key="2">
    <source>
        <dbReference type="EMBL" id="CAE1227650.1"/>
    </source>
</evidence>
<keyword evidence="1" id="KW-0812">Transmembrane</keyword>
<keyword evidence="1" id="KW-0472">Membrane</keyword>
<keyword evidence="1" id="KW-1133">Transmembrane helix</keyword>
<name>A0A812BFL6_ACAPH</name>
<evidence type="ECO:0000256" key="1">
    <source>
        <dbReference type="SAM" id="Phobius"/>
    </source>
</evidence>
<feature type="transmembrane region" description="Helical" evidence="1">
    <location>
        <begin position="29"/>
        <end position="46"/>
    </location>
</feature>
<keyword evidence="3" id="KW-1185">Reference proteome</keyword>
<reference evidence="2" key="1">
    <citation type="submission" date="2021-01" db="EMBL/GenBank/DDBJ databases">
        <authorList>
            <person name="Li R."/>
            <person name="Bekaert M."/>
        </authorList>
    </citation>
    <scope>NUCLEOTIDE SEQUENCE</scope>
    <source>
        <strain evidence="2">Farmed</strain>
    </source>
</reference>
<feature type="transmembrane region" description="Helical" evidence="1">
    <location>
        <begin position="136"/>
        <end position="154"/>
    </location>
</feature>
<dbReference type="AlphaFoldDB" id="A0A812BFL6"/>
<protein>
    <submittedName>
        <fullName evidence="2">Uncharacterized protein</fullName>
    </submittedName>
</protein>
<feature type="transmembrane region" description="Helical" evidence="1">
    <location>
        <begin position="66"/>
        <end position="84"/>
    </location>
</feature>
<feature type="transmembrane region" description="Helical" evidence="1">
    <location>
        <begin position="104"/>
        <end position="124"/>
    </location>
</feature>
<dbReference type="EMBL" id="CAHIKZ030000580">
    <property type="protein sequence ID" value="CAE1227650.1"/>
    <property type="molecule type" value="Genomic_DNA"/>
</dbReference>
<proteinExistence type="predicted"/>